<evidence type="ECO:0000256" key="4">
    <source>
        <dbReference type="PROSITE-ProRule" id="PRU00433"/>
    </source>
</evidence>
<proteinExistence type="predicted"/>
<comment type="caution">
    <text evidence="7">The sequence shown here is derived from an EMBL/GenBank/DDBJ whole genome shotgun (WGS) entry which is preliminary data.</text>
</comment>
<gene>
    <name evidence="7" type="ORF">DIZ78_10910</name>
</gene>
<sequence length="107" mass="11830">MKSLSILLLVMPVVMTGTAVQAEIVSPRQAELLYLLKHDCGSCHGMRLEGGLGPALTPTRLQSWQAEQLAVTILHGRPGTPMPPWRPFFTDSEALWLAQQLKQGVRR</sequence>
<feature type="signal peptide" evidence="5">
    <location>
        <begin position="1"/>
        <end position="22"/>
    </location>
</feature>
<keyword evidence="8" id="KW-1185">Reference proteome</keyword>
<dbReference type="Pfam" id="PF13442">
    <property type="entry name" value="Cytochrome_CBB3"/>
    <property type="match status" value="1"/>
</dbReference>
<keyword evidence="3 4" id="KW-0408">Iron</keyword>
<evidence type="ECO:0000256" key="2">
    <source>
        <dbReference type="ARBA" id="ARBA00022723"/>
    </source>
</evidence>
<evidence type="ECO:0000313" key="8">
    <source>
        <dbReference type="Proteomes" id="UP000254771"/>
    </source>
</evidence>
<dbReference type="InterPro" id="IPR036909">
    <property type="entry name" value="Cyt_c-like_dom_sf"/>
</dbReference>
<evidence type="ECO:0000313" key="7">
    <source>
        <dbReference type="EMBL" id="RDH85446.1"/>
    </source>
</evidence>
<dbReference type="GO" id="GO:0046872">
    <property type="term" value="F:metal ion binding"/>
    <property type="evidence" value="ECO:0007669"/>
    <property type="project" value="UniProtKB-KW"/>
</dbReference>
<dbReference type="Gene3D" id="1.10.760.10">
    <property type="entry name" value="Cytochrome c-like domain"/>
    <property type="match status" value="1"/>
</dbReference>
<keyword evidence="5" id="KW-0732">Signal</keyword>
<reference evidence="7 8" key="1">
    <citation type="journal article" date="2018" name="ISME J.">
        <title>Endosymbiont genomes yield clues of tubeworm success.</title>
        <authorList>
            <person name="Li Y."/>
            <person name="Liles M.R."/>
            <person name="Halanych K.M."/>
        </authorList>
    </citation>
    <scope>NUCLEOTIDE SEQUENCE [LARGE SCALE GENOMIC DNA]</scope>
    <source>
        <strain evidence="7">A1462</strain>
    </source>
</reference>
<dbReference type="GO" id="GO:0020037">
    <property type="term" value="F:heme binding"/>
    <property type="evidence" value="ECO:0007669"/>
    <property type="project" value="InterPro"/>
</dbReference>
<evidence type="ECO:0000259" key="6">
    <source>
        <dbReference type="PROSITE" id="PS51007"/>
    </source>
</evidence>
<evidence type="ECO:0000256" key="3">
    <source>
        <dbReference type="ARBA" id="ARBA00023004"/>
    </source>
</evidence>
<dbReference type="GO" id="GO:0009055">
    <property type="term" value="F:electron transfer activity"/>
    <property type="evidence" value="ECO:0007669"/>
    <property type="project" value="InterPro"/>
</dbReference>
<dbReference type="InterPro" id="IPR009056">
    <property type="entry name" value="Cyt_c-like_dom"/>
</dbReference>
<dbReference type="EMBL" id="QFXE01000013">
    <property type="protein sequence ID" value="RDH85446.1"/>
    <property type="molecule type" value="Genomic_DNA"/>
</dbReference>
<name>A0A370DMT2_9GAMM</name>
<dbReference type="Proteomes" id="UP000254771">
    <property type="component" value="Unassembled WGS sequence"/>
</dbReference>
<organism evidence="7 8">
    <name type="scientific">endosymbiont of Escarpia spicata</name>
    <dbReference type="NCBI Taxonomy" id="2200908"/>
    <lineage>
        <taxon>Bacteria</taxon>
        <taxon>Pseudomonadati</taxon>
        <taxon>Pseudomonadota</taxon>
        <taxon>Gammaproteobacteria</taxon>
        <taxon>sulfur-oxidizing symbionts</taxon>
    </lineage>
</organism>
<feature type="domain" description="Cytochrome c" evidence="6">
    <location>
        <begin position="25"/>
        <end position="105"/>
    </location>
</feature>
<evidence type="ECO:0000256" key="1">
    <source>
        <dbReference type="ARBA" id="ARBA00022617"/>
    </source>
</evidence>
<dbReference type="SUPFAM" id="SSF46626">
    <property type="entry name" value="Cytochrome c"/>
    <property type="match status" value="1"/>
</dbReference>
<protein>
    <submittedName>
        <fullName evidence="7">Cytochrome c class I NirC</fullName>
    </submittedName>
</protein>
<feature type="chain" id="PRO_5017076310" evidence="5">
    <location>
        <begin position="23"/>
        <end position="107"/>
    </location>
</feature>
<dbReference type="AlphaFoldDB" id="A0A370DMT2"/>
<keyword evidence="1 4" id="KW-0349">Heme</keyword>
<keyword evidence="2 4" id="KW-0479">Metal-binding</keyword>
<dbReference type="PROSITE" id="PS51007">
    <property type="entry name" value="CYTC"/>
    <property type="match status" value="1"/>
</dbReference>
<accession>A0A370DMT2</accession>
<evidence type="ECO:0000256" key="5">
    <source>
        <dbReference type="SAM" id="SignalP"/>
    </source>
</evidence>